<reference evidence="11" key="2">
    <citation type="submission" date="2015-01" db="EMBL/GenBank/DDBJ databases">
        <title>Evolutionary Origins and Diversification of the Mycorrhizal Mutualists.</title>
        <authorList>
            <consortium name="DOE Joint Genome Institute"/>
            <consortium name="Mycorrhizal Genomics Consortium"/>
            <person name="Kohler A."/>
            <person name="Kuo A."/>
            <person name="Nagy L.G."/>
            <person name="Floudas D."/>
            <person name="Copeland A."/>
            <person name="Barry K.W."/>
            <person name="Cichocki N."/>
            <person name="Veneault-Fourrey C."/>
            <person name="LaButti K."/>
            <person name="Lindquist E.A."/>
            <person name="Lipzen A."/>
            <person name="Lundell T."/>
            <person name="Morin E."/>
            <person name="Murat C."/>
            <person name="Riley R."/>
            <person name="Ohm R."/>
            <person name="Sun H."/>
            <person name="Tunlid A."/>
            <person name="Henrissat B."/>
            <person name="Grigoriev I.V."/>
            <person name="Hibbett D.S."/>
            <person name="Martin F."/>
        </authorList>
    </citation>
    <scope>NUCLEOTIDE SEQUENCE [LARGE SCALE GENOMIC DNA]</scope>
    <source>
        <strain evidence="11">MAFF 305830</strain>
    </source>
</reference>
<evidence type="ECO:0000256" key="7">
    <source>
        <dbReference type="ARBA" id="ARBA00023163"/>
    </source>
</evidence>
<accession>A0A0C3ALT0</accession>
<keyword evidence="7" id="KW-0804">Transcription</keyword>
<feature type="region of interest" description="Disordered" evidence="9">
    <location>
        <begin position="83"/>
        <end position="168"/>
    </location>
</feature>
<name>A0A0C3ALT0_SERVB</name>
<dbReference type="AlphaFoldDB" id="A0A0C3ALT0"/>
<keyword evidence="3" id="KW-0479">Metal-binding</keyword>
<evidence type="ECO:0000256" key="2">
    <source>
        <dbReference type="ARBA" id="ARBA00022553"/>
    </source>
</evidence>
<sequence length="353" mass="37292">MFAYLDDSAFLDKDVVIVISAEGLDALKYTVERCIADEGAEETTSLASSTTSSLAIEHEANSELQPSPLAHVAVRRMPLPPLTTLLAPARGDSPNPATSSPRYSPISPKHSPKYLPSTPNYAPTSPKPSLSSPKHLKNHSHSTPQHPLTSPGYSPTSPGYSPTSPKYSLTSPMYSPTSKYAQRPLSYNPASPAYSPITPGYAATIPKYSSISSRYTSAAPPYSPPPPSYAPVATSYIYHPAIPSHFRPPDGRPQDIGSNTTAGPTSVATSTRTSTLGENVASANHAEDPPSTPANNDVVLSALASTVSHGQDDLPRPHRNYLASDATLDPRDEGEDKGWGSGPDQLAPSPPSE</sequence>
<keyword evidence="5" id="KW-0862">Zinc</keyword>
<reference evidence="10 11" key="1">
    <citation type="submission" date="2014-04" db="EMBL/GenBank/DDBJ databases">
        <authorList>
            <consortium name="DOE Joint Genome Institute"/>
            <person name="Kuo A."/>
            <person name="Zuccaro A."/>
            <person name="Kohler A."/>
            <person name="Nagy L.G."/>
            <person name="Floudas D."/>
            <person name="Copeland A."/>
            <person name="Barry K.W."/>
            <person name="Cichocki N."/>
            <person name="Veneault-Fourrey C."/>
            <person name="LaButti K."/>
            <person name="Lindquist E.A."/>
            <person name="Lipzen A."/>
            <person name="Lundell T."/>
            <person name="Morin E."/>
            <person name="Murat C."/>
            <person name="Sun H."/>
            <person name="Tunlid A."/>
            <person name="Henrissat B."/>
            <person name="Grigoriev I.V."/>
            <person name="Hibbett D.S."/>
            <person name="Martin F."/>
            <person name="Nordberg H.P."/>
            <person name="Cantor M.N."/>
            <person name="Hua S.X."/>
        </authorList>
    </citation>
    <scope>NUCLEOTIDE SEQUENCE [LARGE SCALE GENOMIC DNA]</scope>
    <source>
        <strain evidence="10 11">MAFF 305830</strain>
    </source>
</reference>
<organism evidence="10 11">
    <name type="scientific">Serendipita vermifera MAFF 305830</name>
    <dbReference type="NCBI Taxonomy" id="933852"/>
    <lineage>
        <taxon>Eukaryota</taxon>
        <taxon>Fungi</taxon>
        <taxon>Dikarya</taxon>
        <taxon>Basidiomycota</taxon>
        <taxon>Agaricomycotina</taxon>
        <taxon>Agaricomycetes</taxon>
        <taxon>Sebacinales</taxon>
        <taxon>Serendipitaceae</taxon>
        <taxon>Serendipita</taxon>
    </lineage>
</organism>
<proteinExistence type="predicted"/>
<dbReference type="GO" id="GO:0006366">
    <property type="term" value="P:transcription by RNA polymerase II"/>
    <property type="evidence" value="ECO:0007669"/>
    <property type="project" value="InterPro"/>
</dbReference>
<keyword evidence="2" id="KW-0597">Phosphoprotein</keyword>
<evidence type="ECO:0000256" key="5">
    <source>
        <dbReference type="ARBA" id="ARBA00022833"/>
    </source>
</evidence>
<protein>
    <submittedName>
        <fullName evidence="10">Uncharacterized protein</fullName>
    </submittedName>
</protein>
<evidence type="ECO:0000256" key="9">
    <source>
        <dbReference type="SAM" id="MobiDB-lite"/>
    </source>
</evidence>
<dbReference type="HOGENOM" id="CLU_785649_0_0_1"/>
<feature type="compositionally biased region" description="Polar residues" evidence="9">
    <location>
        <begin position="256"/>
        <end position="277"/>
    </location>
</feature>
<dbReference type="EMBL" id="KN824459">
    <property type="protein sequence ID" value="KIM20226.1"/>
    <property type="molecule type" value="Genomic_DNA"/>
</dbReference>
<dbReference type="GO" id="GO:0005634">
    <property type="term" value="C:nucleus"/>
    <property type="evidence" value="ECO:0007669"/>
    <property type="project" value="UniProtKB-SubCell"/>
</dbReference>
<evidence type="ECO:0000256" key="8">
    <source>
        <dbReference type="ARBA" id="ARBA00023242"/>
    </source>
</evidence>
<dbReference type="InterPro" id="IPR000684">
    <property type="entry name" value="RNA_pol_II_repeat_euk"/>
</dbReference>
<feature type="compositionally biased region" description="Basic and acidic residues" evidence="9">
    <location>
        <begin position="328"/>
        <end position="338"/>
    </location>
</feature>
<dbReference type="PROSITE" id="PS00115">
    <property type="entry name" value="RNA_POL_II_REPEAT"/>
    <property type="match status" value="1"/>
</dbReference>
<dbReference type="STRING" id="933852.A0A0C3ALT0"/>
<keyword evidence="4" id="KW-0677">Repeat</keyword>
<evidence type="ECO:0000256" key="6">
    <source>
        <dbReference type="ARBA" id="ARBA00023125"/>
    </source>
</evidence>
<evidence type="ECO:0000256" key="3">
    <source>
        <dbReference type="ARBA" id="ARBA00022723"/>
    </source>
</evidence>
<feature type="compositionally biased region" description="Low complexity" evidence="9">
    <location>
        <begin position="147"/>
        <end position="168"/>
    </location>
</feature>
<feature type="region of interest" description="Disordered" evidence="9">
    <location>
        <begin position="243"/>
        <end position="353"/>
    </location>
</feature>
<evidence type="ECO:0000256" key="1">
    <source>
        <dbReference type="ARBA" id="ARBA00004123"/>
    </source>
</evidence>
<keyword evidence="8" id="KW-0539">Nucleus</keyword>
<comment type="subcellular location">
    <subcellularLocation>
        <location evidence="1">Nucleus</location>
    </subcellularLocation>
</comment>
<evidence type="ECO:0000313" key="11">
    <source>
        <dbReference type="Proteomes" id="UP000054097"/>
    </source>
</evidence>
<dbReference type="GO" id="GO:0046872">
    <property type="term" value="F:metal ion binding"/>
    <property type="evidence" value="ECO:0007669"/>
    <property type="project" value="UniProtKB-KW"/>
</dbReference>
<evidence type="ECO:0000313" key="10">
    <source>
        <dbReference type="EMBL" id="KIM20226.1"/>
    </source>
</evidence>
<gene>
    <name evidence="10" type="ORF">M408DRAFT_30543</name>
</gene>
<dbReference type="Proteomes" id="UP000054097">
    <property type="component" value="Unassembled WGS sequence"/>
</dbReference>
<dbReference type="GO" id="GO:0003677">
    <property type="term" value="F:DNA binding"/>
    <property type="evidence" value="ECO:0007669"/>
    <property type="project" value="UniProtKB-KW"/>
</dbReference>
<keyword evidence="6" id="KW-0238">DNA-binding</keyword>
<feature type="compositionally biased region" description="Low complexity" evidence="9">
    <location>
        <begin position="123"/>
        <end position="133"/>
    </location>
</feature>
<keyword evidence="11" id="KW-1185">Reference proteome</keyword>
<evidence type="ECO:0000256" key="4">
    <source>
        <dbReference type="ARBA" id="ARBA00022737"/>
    </source>
</evidence>